<feature type="domain" description="Dienelactone hydrolase" evidence="1">
    <location>
        <begin position="26"/>
        <end position="235"/>
    </location>
</feature>
<keyword evidence="2" id="KW-0378">Hydrolase</keyword>
<comment type="caution">
    <text evidence="2">The sequence shown here is derived from an EMBL/GenBank/DDBJ whole genome shotgun (WGS) entry which is preliminary data.</text>
</comment>
<dbReference type="RefSeq" id="WP_058484446.1">
    <property type="nucleotide sequence ID" value="NZ_CAAAII010000006.1"/>
</dbReference>
<accession>A0A0W0YYF5</accession>
<proteinExistence type="predicted"/>
<dbReference type="InterPro" id="IPR050261">
    <property type="entry name" value="FrsA_esterase"/>
</dbReference>
<dbReference type="PATRIC" id="fig|452.5.peg.2837"/>
<dbReference type="PANTHER" id="PTHR22946:SF0">
    <property type="entry name" value="DIENELACTONE HYDROLASE DOMAIN-CONTAINING PROTEIN"/>
    <property type="match status" value="1"/>
</dbReference>
<dbReference type="Proteomes" id="UP000054877">
    <property type="component" value="Unassembled WGS sequence"/>
</dbReference>
<sequence>MYTTNYPYYHGEQELHGFLSYDRAFNQPRPAVIVAHDWSGRNEFACQKAEMLSRLGYVGFALDMYGAGRVGTTVEEKKSLMEPLINDRRFLRARIRAAFEAVVSMPEVDSHCVAAMGFCFGGLCVLDLARSGADLKGVVSFHGLLSKPEGVPEYPILAKVLALHGYDDPMVRPEQVNEFCQEMTTANVDWQVHQYGHTQHAFTNPEAHDTALGTIYNPVAEQRSLQAMINFLHEIFSLRQA</sequence>
<dbReference type="Pfam" id="PF01738">
    <property type="entry name" value="DLH"/>
    <property type="match status" value="1"/>
</dbReference>
<keyword evidence="3" id="KW-1185">Reference proteome</keyword>
<dbReference type="GO" id="GO:0016787">
    <property type="term" value="F:hydrolase activity"/>
    <property type="evidence" value="ECO:0007669"/>
    <property type="project" value="UniProtKB-KW"/>
</dbReference>
<dbReference type="PANTHER" id="PTHR22946">
    <property type="entry name" value="DIENELACTONE HYDROLASE DOMAIN-CONTAINING PROTEIN-RELATED"/>
    <property type="match status" value="1"/>
</dbReference>
<dbReference type="InterPro" id="IPR002925">
    <property type="entry name" value="Dienelactn_hydro"/>
</dbReference>
<protein>
    <submittedName>
        <fullName evidence="2">Dienelactone hydrolase</fullName>
    </submittedName>
</protein>
<evidence type="ECO:0000313" key="2">
    <source>
        <dbReference type="EMBL" id="KTD61936.1"/>
    </source>
</evidence>
<dbReference type="OrthoDB" id="9787933at2"/>
<reference evidence="2 3" key="1">
    <citation type="submission" date="2015-11" db="EMBL/GenBank/DDBJ databases">
        <title>Genomic analysis of 38 Legionella species identifies large and diverse effector repertoires.</title>
        <authorList>
            <person name="Burstein D."/>
            <person name="Amaro F."/>
            <person name="Zusman T."/>
            <person name="Lifshitz Z."/>
            <person name="Cohen O."/>
            <person name="Gilbert J.A."/>
            <person name="Pupko T."/>
            <person name="Shuman H.A."/>
            <person name="Segal G."/>
        </authorList>
    </citation>
    <scope>NUCLEOTIDE SEQUENCE [LARGE SCALE GENOMIC DNA]</scope>
    <source>
        <strain evidence="2 3">Mt.St.Helens-9</strain>
    </source>
</reference>
<evidence type="ECO:0000313" key="3">
    <source>
        <dbReference type="Proteomes" id="UP000054877"/>
    </source>
</evidence>
<dbReference type="SUPFAM" id="SSF53474">
    <property type="entry name" value="alpha/beta-Hydrolases"/>
    <property type="match status" value="1"/>
</dbReference>
<evidence type="ECO:0000259" key="1">
    <source>
        <dbReference type="Pfam" id="PF01738"/>
    </source>
</evidence>
<dbReference type="STRING" id="452.Lspi_2566"/>
<name>A0A0W0YYF5_LEGSP</name>
<dbReference type="EMBL" id="LNYX01000031">
    <property type="protein sequence ID" value="KTD61936.1"/>
    <property type="molecule type" value="Genomic_DNA"/>
</dbReference>
<dbReference type="InterPro" id="IPR029058">
    <property type="entry name" value="AB_hydrolase_fold"/>
</dbReference>
<dbReference type="AlphaFoldDB" id="A0A0W0YYF5"/>
<dbReference type="Gene3D" id="3.40.50.1820">
    <property type="entry name" value="alpha/beta hydrolase"/>
    <property type="match status" value="1"/>
</dbReference>
<gene>
    <name evidence="2" type="ORF">Lspi_2566</name>
</gene>
<organism evidence="2 3">
    <name type="scientific">Legionella spiritensis</name>
    <dbReference type="NCBI Taxonomy" id="452"/>
    <lineage>
        <taxon>Bacteria</taxon>
        <taxon>Pseudomonadati</taxon>
        <taxon>Pseudomonadota</taxon>
        <taxon>Gammaproteobacteria</taxon>
        <taxon>Legionellales</taxon>
        <taxon>Legionellaceae</taxon>
        <taxon>Legionella</taxon>
    </lineage>
</organism>